<dbReference type="OrthoDB" id="1456570at2"/>
<dbReference type="Pfam" id="PF14206">
    <property type="entry name" value="Cys_rich_CPCC"/>
    <property type="match status" value="1"/>
</dbReference>
<dbReference type="EMBL" id="VFEQ01000016">
    <property type="protein sequence ID" value="TWR55186.1"/>
    <property type="molecule type" value="Genomic_DNA"/>
</dbReference>
<name>A0A9X9BP14_PSEMA</name>
<evidence type="ECO:0000313" key="2">
    <source>
        <dbReference type="EMBL" id="TWR55186.1"/>
    </source>
</evidence>
<dbReference type="AlphaFoldDB" id="A0A9X9BP14"/>
<dbReference type="Proteomes" id="UP000316123">
    <property type="component" value="Unassembled WGS sequence"/>
</dbReference>
<dbReference type="InterPro" id="IPR025983">
    <property type="entry name" value="Cys_rich_CPCC"/>
</dbReference>
<feature type="domain" description="Cysteine-rich CPCC" evidence="1">
    <location>
        <begin position="5"/>
        <end position="55"/>
    </location>
</feature>
<evidence type="ECO:0000313" key="3">
    <source>
        <dbReference type="Proteomes" id="UP000316123"/>
    </source>
</evidence>
<sequence>MRDLPCPCCGFVTLECEYGSYDICPLCGWEDDAVQLANPTSEGGANSISLADAQMSLLNEYPITVRLAGGFRRGLGWRPLDANDLEAANVLKTVKHWHTIAVRFESEAYWLVNGTNDVKV</sequence>
<accession>A0A9X9BP14</accession>
<comment type="caution">
    <text evidence="2">The sequence shown here is derived from an EMBL/GenBank/DDBJ whole genome shotgun (WGS) entry which is preliminary data.</text>
</comment>
<evidence type="ECO:0000259" key="1">
    <source>
        <dbReference type="Pfam" id="PF14206"/>
    </source>
</evidence>
<proteinExistence type="predicted"/>
<protein>
    <recommendedName>
        <fullName evidence="1">Cysteine-rich CPCC domain-containing protein</fullName>
    </recommendedName>
</protein>
<gene>
    <name evidence="2" type="ORF">FIV41_21600</name>
</gene>
<reference evidence="2 3" key="1">
    <citation type="submission" date="2019-06" db="EMBL/GenBank/DDBJ databases">
        <title>Pseudomonas bimorpha sp. nov. isolated from bovine raw milk and skim milk concentrate.</title>
        <authorList>
            <person name="Hofmann K."/>
            <person name="Huptas C."/>
            <person name="Doll E."/>
            <person name="Scherer S."/>
            <person name="Wenning M."/>
        </authorList>
    </citation>
    <scope>NUCLEOTIDE SEQUENCE [LARGE SCALE GENOMIC DNA]</scope>
    <source>
        <strain evidence="2 3">DSM 13124</strain>
    </source>
</reference>
<organism evidence="2 3">
    <name type="scientific">Pseudomonas marginalis</name>
    <name type="common">Pseudomonas panacis</name>
    <dbReference type="NCBI Taxonomy" id="298"/>
    <lineage>
        <taxon>Bacteria</taxon>
        <taxon>Pseudomonadati</taxon>
        <taxon>Pseudomonadota</taxon>
        <taxon>Gammaproteobacteria</taxon>
        <taxon>Pseudomonadales</taxon>
        <taxon>Pseudomonadaceae</taxon>
        <taxon>Pseudomonas</taxon>
    </lineage>
</organism>
<dbReference type="RefSeq" id="WP_074848336.1">
    <property type="nucleotide sequence ID" value="NZ_FNSU01000004.1"/>
</dbReference>